<proteinExistence type="predicted"/>
<evidence type="ECO:0000256" key="1">
    <source>
        <dbReference type="SAM" id="MobiDB-lite"/>
    </source>
</evidence>
<accession>A0A4S8LBM3</accession>
<feature type="non-terminal residue" evidence="2">
    <location>
        <position position="131"/>
    </location>
</feature>
<dbReference type="OrthoDB" id="2634326at2759"/>
<feature type="compositionally biased region" description="Low complexity" evidence="1">
    <location>
        <begin position="104"/>
        <end position="123"/>
    </location>
</feature>
<gene>
    <name evidence="2" type="ORF">K435DRAFT_573359</name>
</gene>
<keyword evidence="3" id="KW-1185">Reference proteome</keyword>
<evidence type="ECO:0000313" key="2">
    <source>
        <dbReference type="EMBL" id="THU86276.1"/>
    </source>
</evidence>
<name>A0A4S8LBM3_DENBC</name>
<sequence length="131" mass="14255">MGAFVDDLNAAHDLFQTGIPVWLIRHTRELATVRIDKLVDAIDESANHIIPLRDAPGFIDTQDESPEHPVVYQGLTHKAERYLAMARYICGLYSYSIFGNFASSTAASSSSTSPSSIQKSSTSLVDPVGRG</sequence>
<organism evidence="2 3">
    <name type="scientific">Dendrothele bispora (strain CBS 962.96)</name>
    <dbReference type="NCBI Taxonomy" id="1314807"/>
    <lineage>
        <taxon>Eukaryota</taxon>
        <taxon>Fungi</taxon>
        <taxon>Dikarya</taxon>
        <taxon>Basidiomycota</taxon>
        <taxon>Agaricomycotina</taxon>
        <taxon>Agaricomycetes</taxon>
        <taxon>Agaricomycetidae</taxon>
        <taxon>Agaricales</taxon>
        <taxon>Agaricales incertae sedis</taxon>
        <taxon>Dendrothele</taxon>
    </lineage>
</organism>
<feature type="region of interest" description="Disordered" evidence="1">
    <location>
        <begin position="104"/>
        <end position="131"/>
    </location>
</feature>
<dbReference type="AlphaFoldDB" id="A0A4S8LBM3"/>
<dbReference type="EMBL" id="ML179505">
    <property type="protein sequence ID" value="THU86276.1"/>
    <property type="molecule type" value="Genomic_DNA"/>
</dbReference>
<dbReference type="Proteomes" id="UP000297245">
    <property type="component" value="Unassembled WGS sequence"/>
</dbReference>
<protein>
    <submittedName>
        <fullName evidence="2">Uncharacterized protein</fullName>
    </submittedName>
</protein>
<evidence type="ECO:0000313" key="3">
    <source>
        <dbReference type="Proteomes" id="UP000297245"/>
    </source>
</evidence>
<reference evidence="2 3" key="1">
    <citation type="journal article" date="2019" name="Nat. Ecol. Evol.">
        <title>Megaphylogeny resolves global patterns of mushroom evolution.</title>
        <authorList>
            <person name="Varga T."/>
            <person name="Krizsan K."/>
            <person name="Foldi C."/>
            <person name="Dima B."/>
            <person name="Sanchez-Garcia M."/>
            <person name="Sanchez-Ramirez S."/>
            <person name="Szollosi G.J."/>
            <person name="Szarkandi J.G."/>
            <person name="Papp V."/>
            <person name="Albert L."/>
            <person name="Andreopoulos W."/>
            <person name="Angelini C."/>
            <person name="Antonin V."/>
            <person name="Barry K.W."/>
            <person name="Bougher N.L."/>
            <person name="Buchanan P."/>
            <person name="Buyck B."/>
            <person name="Bense V."/>
            <person name="Catcheside P."/>
            <person name="Chovatia M."/>
            <person name="Cooper J."/>
            <person name="Damon W."/>
            <person name="Desjardin D."/>
            <person name="Finy P."/>
            <person name="Geml J."/>
            <person name="Haridas S."/>
            <person name="Hughes K."/>
            <person name="Justo A."/>
            <person name="Karasinski D."/>
            <person name="Kautmanova I."/>
            <person name="Kiss B."/>
            <person name="Kocsube S."/>
            <person name="Kotiranta H."/>
            <person name="LaButti K.M."/>
            <person name="Lechner B.E."/>
            <person name="Liimatainen K."/>
            <person name="Lipzen A."/>
            <person name="Lukacs Z."/>
            <person name="Mihaltcheva S."/>
            <person name="Morgado L.N."/>
            <person name="Niskanen T."/>
            <person name="Noordeloos M.E."/>
            <person name="Ohm R.A."/>
            <person name="Ortiz-Santana B."/>
            <person name="Ovrebo C."/>
            <person name="Racz N."/>
            <person name="Riley R."/>
            <person name="Savchenko A."/>
            <person name="Shiryaev A."/>
            <person name="Soop K."/>
            <person name="Spirin V."/>
            <person name="Szebenyi C."/>
            <person name="Tomsovsky M."/>
            <person name="Tulloss R.E."/>
            <person name="Uehling J."/>
            <person name="Grigoriev I.V."/>
            <person name="Vagvolgyi C."/>
            <person name="Papp T."/>
            <person name="Martin F.M."/>
            <person name="Miettinen O."/>
            <person name="Hibbett D.S."/>
            <person name="Nagy L.G."/>
        </authorList>
    </citation>
    <scope>NUCLEOTIDE SEQUENCE [LARGE SCALE GENOMIC DNA]</scope>
    <source>
        <strain evidence="2 3">CBS 962.96</strain>
    </source>
</reference>